<evidence type="ECO:0000256" key="1">
    <source>
        <dbReference type="SAM" id="MobiDB-lite"/>
    </source>
</evidence>
<evidence type="ECO:0000313" key="2">
    <source>
        <dbReference type="EMBL" id="GEU37508.1"/>
    </source>
</evidence>
<comment type="caution">
    <text evidence="2">The sequence shown here is derived from an EMBL/GenBank/DDBJ whole genome shotgun (WGS) entry which is preliminary data.</text>
</comment>
<organism evidence="2">
    <name type="scientific">Tanacetum cinerariifolium</name>
    <name type="common">Dalmatian daisy</name>
    <name type="synonym">Chrysanthemum cinerariifolium</name>
    <dbReference type="NCBI Taxonomy" id="118510"/>
    <lineage>
        <taxon>Eukaryota</taxon>
        <taxon>Viridiplantae</taxon>
        <taxon>Streptophyta</taxon>
        <taxon>Embryophyta</taxon>
        <taxon>Tracheophyta</taxon>
        <taxon>Spermatophyta</taxon>
        <taxon>Magnoliopsida</taxon>
        <taxon>eudicotyledons</taxon>
        <taxon>Gunneridae</taxon>
        <taxon>Pentapetalae</taxon>
        <taxon>asterids</taxon>
        <taxon>campanulids</taxon>
        <taxon>Asterales</taxon>
        <taxon>Asteraceae</taxon>
        <taxon>Asteroideae</taxon>
        <taxon>Anthemideae</taxon>
        <taxon>Anthemidinae</taxon>
        <taxon>Tanacetum</taxon>
    </lineage>
</organism>
<feature type="region of interest" description="Disordered" evidence="1">
    <location>
        <begin position="364"/>
        <end position="388"/>
    </location>
</feature>
<accession>A0A6L2JKG8</accession>
<sequence length="535" mass="60894">MSAKDSIATQTCELSKEESIDFLNLYPTPSEYRVILPKSNQTVFDAPAGNGFQNFIYTEAVKDLLFLPKEPSLGFNTGSPSVLVNTEPLKANEELVIRLAEIMADSREILKPELFVVHRRSIADQIKDRKCKTRDGSSRPPVNLPNVLKLKDATACRLKIFTITPPAWKNHLDNHMDVELLDLHDHCYARHDVVDNDKERAREEECEELQAKYEAAMTEFEPYCYQQSLLTLESNVTYLDAKKASLEAVEVSLRKQVEELKHDRREVVLKFIPYVVMELVHSDDMGSLIVRLVSSPILYRRCKAYEQVSDMKEPFYLSKVKGYRSSYKKDHTHASNDLAIVTFPWLDEFMADPPAHIEALLSKKPPSLQRPSHSRTQVSLTSSQRATPSSIPISNLVMSSFEVLLITIHEPIVQRGLGVGVNMSGYKSIGYMCTTSTNHRGWISRSGSTIRKWRISRGSGGKHGGSNMWSFIAIDVGYIGWCRETRWRRHFSSVSHAENVGFDRIEEFLVLNNFNVKPEANLKDIVKVLKWLTVE</sequence>
<name>A0A6L2JKG8_TANCI</name>
<protein>
    <submittedName>
        <fullName evidence="2">Uncharacterized protein</fullName>
    </submittedName>
</protein>
<dbReference type="EMBL" id="BKCJ010000937">
    <property type="protein sequence ID" value="GEU37508.1"/>
    <property type="molecule type" value="Genomic_DNA"/>
</dbReference>
<dbReference type="AlphaFoldDB" id="A0A6L2JKG8"/>
<feature type="compositionally biased region" description="Polar residues" evidence="1">
    <location>
        <begin position="369"/>
        <end position="388"/>
    </location>
</feature>
<gene>
    <name evidence="2" type="ORF">Tci_009486</name>
</gene>
<reference evidence="2" key="1">
    <citation type="journal article" date="2019" name="Sci. Rep.">
        <title>Draft genome of Tanacetum cinerariifolium, the natural source of mosquito coil.</title>
        <authorList>
            <person name="Yamashiro T."/>
            <person name="Shiraishi A."/>
            <person name="Satake H."/>
            <person name="Nakayama K."/>
        </authorList>
    </citation>
    <scope>NUCLEOTIDE SEQUENCE</scope>
</reference>
<proteinExistence type="predicted"/>